<protein>
    <submittedName>
        <fullName evidence="2">Uncharacterized protein</fullName>
    </submittedName>
</protein>
<feature type="transmembrane region" description="Helical" evidence="1">
    <location>
        <begin position="6"/>
        <end position="24"/>
    </location>
</feature>
<gene>
    <name evidence="2" type="ORF">XBFM1_2290001</name>
</gene>
<evidence type="ECO:0000313" key="3">
    <source>
        <dbReference type="Proteomes" id="UP000028487"/>
    </source>
</evidence>
<dbReference type="Proteomes" id="UP000028487">
    <property type="component" value="Unassembled WGS sequence"/>
</dbReference>
<keyword evidence="1" id="KW-0472">Membrane</keyword>
<organism evidence="2 3">
    <name type="scientific">Xenorhabdus bovienii str. feltiae Moldova</name>
    <dbReference type="NCBI Taxonomy" id="1398200"/>
    <lineage>
        <taxon>Bacteria</taxon>
        <taxon>Pseudomonadati</taxon>
        <taxon>Pseudomonadota</taxon>
        <taxon>Gammaproteobacteria</taxon>
        <taxon>Enterobacterales</taxon>
        <taxon>Morganellaceae</taxon>
        <taxon>Xenorhabdus</taxon>
    </lineage>
</organism>
<dbReference type="HOGENOM" id="CLU_1433981_0_0_6"/>
<sequence>MKAPFFIYAGRLINAGCFYLGAIMRLGCHSGIQRLIVYSFCFSFLFISWPKPVAANPALVAGLLVRVIAQTMTKRAATQVAAKQVATKYPLTEAAIQATIRKDAAATVAGMSRVAATRAANFPANSSLRKAGQVTWAGVTIAGGVMTASELIDAFGSDNLQIAVDGVELGNGKYEVRVGGLTCSSSDLT</sequence>
<proteinExistence type="predicted"/>
<feature type="transmembrane region" description="Helical" evidence="1">
    <location>
        <begin position="53"/>
        <end position="69"/>
    </location>
</feature>
<dbReference type="AlphaFoldDB" id="A0A077NT70"/>
<keyword evidence="1" id="KW-0812">Transmembrane</keyword>
<name>A0A077NT70_XENBV</name>
<evidence type="ECO:0000256" key="1">
    <source>
        <dbReference type="SAM" id="Phobius"/>
    </source>
</evidence>
<keyword evidence="1" id="KW-1133">Transmembrane helix</keyword>
<comment type="caution">
    <text evidence="2">The sequence shown here is derived from an EMBL/GenBank/DDBJ whole genome shotgun (WGS) entry which is preliminary data.</text>
</comment>
<reference evidence="2" key="1">
    <citation type="submission" date="2013-07" db="EMBL/GenBank/DDBJ databases">
        <title>Sub-species coevolution in mutualistic symbiosis.</title>
        <authorList>
            <person name="Murfin K."/>
            <person name="Klassen J."/>
            <person name="Lee M."/>
            <person name="Forst S."/>
            <person name="Stock P."/>
            <person name="Goodrich-Blair H."/>
        </authorList>
    </citation>
    <scope>NUCLEOTIDE SEQUENCE [LARGE SCALE GENOMIC DNA]</scope>
    <source>
        <strain evidence="2">Feltiae Moldova</strain>
    </source>
</reference>
<evidence type="ECO:0000313" key="2">
    <source>
        <dbReference type="EMBL" id="CDH01719.1"/>
    </source>
</evidence>
<dbReference type="EMBL" id="CBSV010000145">
    <property type="protein sequence ID" value="CDH01719.1"/>
    <property type="molecule type" value="Genomic_DNA"/>
</dbReference>
<accession>A0A077NT70</accession>